<protein>
    <submittedName>
        <fullName evidence="4">Uncharacterized protein</fullName>
    </submittedName>
</protein>
<name>A0AAN7KC39_9MYRT</name>
<accession>A0AAN7KC39</accession>
<proteinExistence type="predicted"/>
<gene>
    <name evidence="4" type="ORF">SAY87_006060</name>
</gene>
<feature type="signal peptide" evidence="3">
    <location>
        <begin position="1"/>
        <end position="27"/>
    </location>
</feature>
<sequence length="259" mass="27432">MGVCSVSRACCLLLLLLLFLTVRPLSALPSELSLAAIPATTLAHAPGHQPHGPNPHHHHHHLLAPGPSPLYAPAHAPAEHHHHHNVHAPAPAPAPGPYVAHGPTKAPVHTPSHAPVHTPSQAPAVPHMSRSFIAVQGVVYCKSCKYPGVDTLLGATPLLEAEVKLQCNSSRRPVVVSAKTDKNGYFFVKAPKTVTTYAFHKCKVSLVSSPSSSACKKPSDLHGGLCGATLRPEKHFVANKLPFVLFSVGPLAFEPQCPR</sequence>
<comment type="caution">
    <text evidence="4">The sequence shown here is derived from an EMBL/GenBank/DDBJ whole genome shotgun (WGS) entry which is preliminary data.</text>
</comment>
<evidence type="ECO:0000256" key="1">
    <source>
        <dbReference type="ARBA" id="ARBA00022729"/>
    </source>
</evidence>
<evidence type="ECO:0000256" key="3">
    <source>
        <dbReference type="SAM" id="SignalP"/>
    </source>
</evidence>
<organism evidence="4 5">
    <name type="scientific">Trapa incisa</name>
    <dbReference type="NCBI Taxonomy" id="236973"/>
    <lineage>
        <taxon>Eukaryota</taxon>
        <taxon>Viridiplantae</taxon>
        <taxon>Streptophyta</taxon>
        <taxon>Embryophyta</taxon>
        <taxon>Tracheophyta</taxon>
        <taxon>Spermatophyta</taxon>
        <taxon>Magnoliopsida</taxon>
        <taxon>eudicotyledons</taxon>
        <taxon>Gunneridae</taxon>
        <taxon>Pentapetalae</taxon>
        <taxon>rosids</taxon>
        <taxon>malvids</taxon>
        <taxon>Myrtales</taxon>
        <taxon>Lythraceae</taxon>
        <taxon>Trapa</taxon>
    </lineage>
</organism>
<evidence type="ECO:0000256" key="2">
    <source>
        <dbReference type="SAM" id="MobiDB-lite"/>
    </source>
</evidence>
<dbReference type="PANTHER" id="PTHR33470">
    <property type="entry name" value="OS01G0164075 PROTEIN"/>
    <property type="match status" value="1"/>
</dbReference>
<feature type="region of interest" description="Disordered" evidence="2">
    <location>
        <begin position="43"/>
        <end position="123"/>
    </location>
</feature>
<dbReference type="PANTHER" id="PTHR33470:SF22">
    <property type="entry name" value="POLLEN OLE E 1 ALLERGEN AND EXTENSIN FAMILY PROTEIN"/>
    <property type="match status" value="1"/>
</dbReference>
<dbReference type="Pfam" id="PF01190">
    <property type="entry name" value="Pollen_Ole_e_1"/>
    <property type="match status" value="1"/>
</dbReference>
<keyword evidence="1 3" id="KW-0732">Signal</keyword>
<reference evidence="4 5" key="1">
    <citation type="journal article" date="2023" name="Hortic Res">
        <title>Pangenome of water caltrop reveals structural variations and asymmetric subgenome divergence after allopolyploidization.</title>
        <authorList>
            <person name="Zhang X."/>
            <person name="Chen Y."/>
            <person name="Wang L."/>
            <person name="Yuan Y."/>
            <person name="Fang M."/>
            <person name="Shi L."/>
            <person name="Lu R."/>
            <person name="Comes H.P."/>
            <person name="Ma Y."/>
            <person name="Chen Y."/>
            <person name="Huang G."/>
            <person name="Zhou Y."/>
            <person name="Zheng Z."/>
            <person name="Qiu Y."/>
        </authorList>
    </citation>
    <scope>NUCLEOTIDE SEQUENCE [LARGE SCALE GENOMIC DNA]</scope>
    <source>
        <tissue evidence="4">Roots</tissue>
    </source>
</reference>
<keyword evidence="5" id="KW-1185">Reference proteome</keyword>
<dbReference type="Proteomes" id="UP001345219">
    <property type="component" value="Chromosome 5"/>
</dbReference>
<dbReference type="AlphaFoldDB" id="A0AAN7KC39"/>
<dbReference type="GO" id="GO:0071944">
    <property type="term" value="C:cell periphery"/>
    <property type="evidence" value="ECO:0007669"/>
    <property type="project" value="TreeGrafter"/>
</dbReference>
<evidence type="ECO:0000313" key="5">
    <source>
        <dbReference type="Proteomes" id="UP001345219"/>
    </source>
</evidence>
<evidence type="ECO:0000313" key="4">
    <source>
        <dbReference type="EMBL" id="KAK4761167.1"/>
    </source>
</evidence>
<feature type="chain" id="PRO_5043006539" evidence="3">
    <location>
        <begin position="28"/>
        <end position="259"/>
    </location>
</feature>
<dbReference type="EMBL" id="JAXIOK010000010">
    <property type="protein sequence ID" value="KAK4761167.1"/>
    <property type="molecule type" value="Genomic_DNA"/>
</dbReference>